<organism evidence="1 2">
    <name type="scientific">Microvirga lotononidis</name>
    <dbReference type="NCBI Taxonomy" id="864069"/>
    <lineage>
        <taxon>Bacteria</taxon>
        <taxon>Pseudomonadati</taxon>
        <taxon>Pseudomonadota</taxon>
        <taxon>Alphaproteobacteria</taxon>
        <taxon>Hyphomicrobiales</taxon>
        <taxon>Methylobacteriaceae</taxon>
        <taxon>Microvirga</taxon>
    </lineage>
</organism>
<evidence type="ECO:0000313" key="1">
    <source>
        <dbReference type="EMBL" id="EIM30078.1"/>
    </source>
</evidence>
<dbReference type="PATRIC" id="fig|864069.3.peg.1551"/>
<accession>I4Z1I6</accession>
<dbReference type="Proteomes" id="UP000003947">
    <property type="component" value="Unassembled WGS sequence"/>
</dbReference>
<evidence type="ECO:0000313" key="2">
    <source>
        <dbReference type="Proteomes" id="UP000003947"/>
    </source>
</evidence>
<gene>
    <name evidence="1" type="ORF">MicloDRAFT_00013990</name>
</gene>
<proteinExistence type="predicted"/>
<sequence>MARTYREVAIEDMIRTVEEAMSRVIDYWGDLPLPMKEAVEQFRAQLGAAIDSVEFVKKALDRQVPETGYWDGPP</sequence>
<reference evidence="1 2" key="1">
    <citation type="submission" date="2012-02" db="EMBL/GenBank/DDBJ databases">
        <title>Improved High-Quality Draft sequence of Microvirga sp. WSM3557.</title>
        <authorList>
            <consortium name="US DOE Joint Genome Institute"/>
            <person name="Lucas S."/>
            <person name="Han J."/>
            <person name="Lapidus A."/>
            <person name="Cheng J.-F."/>
            <person name="Goodwin L."/>
            <person name="Pitluck S."/>
            <person name="Peters L."/>
            <person name="Zhang X."/>
            <person name="Detter J.C."/>
            <person name="Han C."/>
            <person name="Tapia R."/>
            <person name="Land M."/>
            <person name="Hauser L."/>
            <person name="Kyrpides N."/>
            <person name="Ivanova N."/>
            <person name="Pagani I."/>
            <person name="Brau L."/>
            <person name="Yates R."/>
            <person name="O'Hara G."/>
            <person name="Rui T."/>
            <person name="Howieson J."/>
            <person name="Reeve W."/>
            <person name="Woyke T."/>
        </authorList>
    </citation>
    <scope>NUCLEOTIDE SEQUENCE [LARGE SCALE GENOMIC DNA]</scope>
    <source>
        <strain evidence="1 2">WSM3557</strain>
    </source>
</reference>
<dbReference type="RefSeq" id="WP_009490311.1">
    <property type="nucleotide sequence ID" value="NZ_CP141050.1"/>
</dbReference>
<dbReference type="EMBL" id="JH660640">
    <property type="protein sequence ID" value="EIM30078.1"/>
    <property type="molecule type" value="Genomic_DNA"/>
</dbReference>
<dbReference type="AlphaFoldDB" id="I4Z1I6"/>
<protein>
    <submittedName>
        <fullName evidence="1">Uncharacterized protein</fullName>
    </submittedName>
</protein>
<keyword evidence="2" id="KW-1185">Reference proteome</keyword>
<dbReference type="OrthoDB" id="8020331at2"/>
<name>I4Z1I6_9HYPH</name>
<dbReference type="HOGENOM" id="CLU_2683752_0_0_5"/>